<reference evidence="2" key="1">
    <citation type="submission" date="2020-11" db="EMBL/GenBank/DDBJ databases">
        <authorList>
            <person name="Tran Van P."/>
        </authorList>
    </citation>
    <scope>NUCLEOTIDE SEQUENCE</scope>
</reference>
<organism evidence="2">
    <name type="scientific">Cyprideis torosa</name>
    <dbReference type="NCBI Taxonomy" id="163714"/>
    <lineage>
        <taxon>Eukaryota</taxon>
        <taxon>Metazoa</taxon>
        <taxon>Ecdysozoa</taxon>
        <taxon>Arthropoda</taxon>
        <taxon>Crustacea</taxon>
        <taxon>Oligostraca</taxon>
        <taxon>Ostracoda</taxon>
        <taxon>Podocopa</taxon>
        <taxon>Podocopida</taxon>
        <taxon>Cytherocopina</taxon>
        <taxon>Cytheroidea</taxon>
        <taxon>Cytherideidae</taxon>
        <taxon>Cyprideis</taxon>
    </lineage>
</organism>
<dbReference type="EMBL" id="OB661091">
    <property type="protein sequence ID" value="CAD7227275.1"/>
    <property type="molecule type" value="Genomic_DNA"/>
</dbReference>
<dbReference type="AlphaFoldDB" id="A0A7R8ZJW6"/>
<feature type="region of interest" description="Disordered" evidence="1">
    <location>
        <begin position="1"/>
        <end position="29"/>
    </location>
</feature>
<proteinExistence type="predicted"/>
<evidence type="ECO:0000256" key="1">
    <source>
        <dbReference type="SAM" id="MobiDB-lite"/>
    </source>
</evidence>
<sequence>MYTKQKNLGGGTSSRRRSVQYDPPSADDGAVPFCPKLKVRAVRTLEEDPLLYFLREEEDGSSGVDTSGFLVEAGKDFPAERVQREKEEVEEQLICTRGSLKNISHHWLAKAEEKKVKLEVLWTEDPLTIACENLKLGQAYLFWWYQNWIFYPSWRNTLIRVSTVLVTCILSAC</sequence>
<accession>A0A7R8ZJW6</accession>
<evidence type="ECO:0000313" key="2">
    <source>
        <dbReference type="EMBL" id="CAD7227275.1"/>
    </source>
</evidence>
<protein>
    <submittedName>
        <fullName evidence="2">Uncharacterized protein</fullName>
    </submittedName>
</protein>
<name>A0A7R8ZJW6_9CRUS</name>
<gene>
    <name evidence="2" type="ORF">CTOB1V02_LOCUS5183</name>
</gene>